<dbReference type="Proteomes" id="UP001501166">
    <property type="component" value="Unassembled WGS sequence"/>
</dbReference>
<dbReference type="GO" id="GO:0016787">
    <property type="term" value="F:hydrolase activity"/>
    <property type="evidence" value="ECO:0007669"/>
    <property type="project" value="UniProtKB-KW"/>
</dbReference>
<dbReference type="Gene3D" id="1.20.1270.50">
    <property type="entry name" value="Glycoside hydrolase family 38, central domain"/>
    <property type="match status" value="1"/>
</dbReference>
<dbReference type="PANTHER" id="PTHR46017:SF2">
    <property type="entry name" value="MANNOSYLGLYCERATE HYDROLASE"/>
    <property type="match status" value="1"/>
</dbReference>
<dbReference type="InterPro" id="IPR037094">
    <property type="entry name" value="Glyco_hydro_38_cen_sf"/>
</dbReference>
<evidence type="ECO:0000256" key="3">
    <source>
        <dbReference type="ARBA" id="ARBA00022801"/>
    </source>
</evidence>
<dbReference type="SUPFAM" id="SSF88713">
    <property type="entry name" value="Glycoside hydrolase/deacetylase"/>
    <property type="match status" value="1"/>
</dbReference>
<dbReference type="Gene3D" id="3.20.110.10">
    <property type="entry name" value="Glycoside hydrolase 38, N terminal domain"/>
    <property type="match status" value="1"/>
</dbReference>
<evidence type="ECO:0000256" key="2">
    <source>
        <dbReference type="ARBA" id="ARBA00022723"/>
    </source>
</evidence>
<dbReference type="SUPFAM" id="SSF74650">
    <property type="entry name" value="Galactose mutarotase-like"/>
    <property type="match status" value="1"/>
</dbReference>
<keyword evidence="7" id="KW-1185">Reference proteome</keyword>
<name>A0ABP3H6Q1_9LACT</name>
<dbReference type="InterPro" id="IPR000602">
    <property type="entry name" value="Glyco_hydro_38_N"/>
</dbReference>
<gene>
    <name evidence="6" type="primary">mngB</name>
    <name evidence="6" type="ORF">GCM10008932_11060</name>
</gene>
<keyword evidence="2" id="KW-0479">Metal-binding</keyword>
<dbReference type="PANTHER" id="PTHR46017">
    <property type="entry name" value="ALPHA-MANNOSIDASE 2C1"/>
    <property type="match status" value="1"/>
</dbReference>
<dbReference type="InterPro" id="IPR015341">
    <property type="entry name" value="Glyco_hydro_38_cen"/>
</dbReference>
<dbReference type="CDD" id="cd10815">
    <property type="entry name" value="GH38N_AMII_EcMngB_like"/>
    <property type="match status" value="1"/>
</dbReference>
<evidence type="ECO:0000313" key="7">
    <source>
        <dbReference type="Proteomes" id="UP001501166"/>
    </source>
</evidence>
<comment type="similarity">
    <text evidence="1">Belongs to the glycosyl hydrolase 38 family.</text>
</comment>
<comment type="caution">
    <text evidence="6">The sequence shown here is derived from an EMBL/GenBank/DDBJ whole genome shotgun (WGS) entry which is preliminary data.</text>
</comment>
<evidence type="ECO:0000256" key="4">
    <source>
        <dbReference type="ARBA" id="ARBA00023295"/>
    </source>
</evidence>
<dbReference type="SMART" id="SM00872">
    <property type="entry name" value="Alpha-mann_mid"/>
    <property type="match status" value="1"/>
</dbReference>
<reference evidence="7" key="1">
    <citation type="journal article" date="2019" name="Int. J. Syst. Evol. Microbiol.">
        <title>The Global Catalogue of Microorganisms (GCM) 10K type strain sequencing project: providing services to taxonomists for standard genome sequencing and annotation.</title>
        <authorList>
            <consortium name="The Broad Institute Genomics Platform"/>
            <consortium name="The Broad Institute Genome Sequencing Center for Infectious Disease"/>
            <person name="Wu L."/>
            <person name="Ma J."/>
        </authorList>
    </citation>
    <scope>NUCLEOTIDE SEQUENCE [LARGE SCALE GENOMIC DNA]</scope>
    <source>
        <strain evidence="7">JCM 12662</strain>
    </source>
</reference>
<dbReference type="Pfam" id="PF09261">
    <property type="entry name" value="Alpha-mann_mid"/>
    <property type="match status" value="1"/>
</dbReference>
<proteinExistence type="inferred from homology"/>
<dbReference type="Gene3D" id="2.70.98.30">
    <property type="entry name" value="Golgi alpha-mannosidase II, domain 4"/>
    <property type="match status" value="1"/>
</dbReference>
<evidence type="ECO:0000259" key="5">
    <source>
        <dbReference type="SMART" id="SM00872"/>
    </source>
</evidence>
<keyword evidence="4" id="KW-0326">Glycosidase</keyword>
<keyword evidence="3 6" id="KW-0378">Hydrolase</keyword>
<organism evidence="6 7">
    <name type="scientific">Alkalibacterium iburiense</name>
    <dbReference type="NCBI Taxonomy" id="290589"/>
    <lineage>
        <taxon>Bacteria</taxon>
        <taxon>Bacillati</taxon>
        <taxon>Bacillota</taxon>
        <taxon>Bacilli</taxon>
        <taxon>Lactobacillales</taxon>
        <taxon>Carnobacteriaceae</taxon>
        <taxon>Alkalibacterium</taxon>
    </lineage>
</organism>
<dbReference type="RefSeq" id="WP_343754625.1">
    <property type="nucleotide sequence ID" value="NZ_BAAACW010000068.1"/>
</dbReference>
<dbReference type="InterPro" id="IPR027291">
    <property type="entry name" value="Glyco_hydro_38_N_sf"/>
</dbReference>
<dbReference type="Pfam" id="PF01074">
    <property type="entry name" value="Glyco_hydro_38N"/>
    <property type="match status" value="1"/>
</dbReference>
<feature type="domain" description="Glycoside hydrolase family 38 central" evidence="5">
    <location>
        <begin position="273"/>
        <end position="351"/>
    </location>
</feature>
<sequence length="852" mass="98109">MKRNIQILMHTHWDREWYFTKDETKVLLRNHMQEVMEYLENNPDTVYVLDGQSVMLDDYLELEPEAEDRLRELIAKGNLRVGPWYTQTDLLLVHGESIFRNLYYGIKRAREFGHPMLVGYAPDTFGHSSQMPQIYKAFGINSTFFWRGYSELKGKKSDFIWKGLDDSKIVGVNLATGYQGAKYLESDPEELKIRMNKIMNVLDTYSTSSNRLVMNGHDQMPIQKNIKDVITEIENIYPEDTVEISDFESYVEGLDVDNLEVVTGELTDSKHARIHRTIGSTRMDIKLLNTEIENKLFNVLEPLAVIGNNAGISYPHTVVEKICKTLFGTHAHDSIGGCNSDKVNQDIKQRLLNALEMVNTQIELHLRLLIMGDKQNEYTIAIVNGLPEKREKEIVEFEMLTRSKHFELFNEEGEKIPYSIVSQQKEDAGLIDRQVAARLQDIKVFRTTIAVPVASIEGLSVQYYTYQDVEEPVTHIESTLENTIENKFGKLIVTDNQIDYVHLDTNKKYENILSIENSGDAGDSYDYSPPVEDWIINSKDNGTLDFSVNKTTNYQEIQFDLKMNVPLDSKARENRIAHQEVGYSGSLRLYQNDSKIYVSLNHINESKDSRYRLVIKTGIISDKVKVDGYLSNQEKAVYNQEALDIWETDQWVEKPVSIETAQSFISLKSQNKQCTVYTEGLKEYEVLGDSIYLTLFRTFSHLGKRNLVNRPGRPSGIEIETPDNQLLNQTFTFRVSIDFQNANQESKISKRYLTPLIGYQQKEFNRFNINPRENVTKTSKYLSLELEELVVSATKLTEENDLFIRLFNPQNKEVTAQLPEESYLSNPMEELKGSISSFTLAPQKIKNIIIKK</sequence>
<protein>
    <submittedName>
        <fullName evidence="6">Mannosylglycerate hydrolase</fullName>
    </submittedName>
</protein>
<dbReference type="InterPro" id="IPR011330">
    <property type="entry name" value="Glyco_hydro/deAcase_b/a-brl"/>
</dbReference>
<dbReference type="EMBL" id="BAAACW010000068">
    <property type="protein sequence ID" value="GAA0360294.1"/>
    <property type="molecule type" value="Genomic_DNA"/>
</dbReference>
<evidence type="ECO:0000313" key="6">
    <source>
        <dbReference type="EMBL" id="GAA0360294.1"/>
    </source>
</evidence>
<dbReference type="InterPro" id="IPR028995">
    <property type="entry name" value="Glyco_hydro_57/38_cen_sf"/>
</dbReference>
<accession>A0ABP3H6Q1</accession>
<evidence type="ECO:0000256" key="1">
    <source>
        <dbReference type="ARBA" id="ARBA00009792"/>
    </source>
</evidence>
<dbReference type="SUPFAM" id="SSF88688">
    <property type="entry name" value="Families 57/38 glycoside transferase middle domain"/>
    <property type="match status" value="1"/>
</dbReference>
<dbReference type="InterPro" id="IPR011013">
    <property type="entry name" value="Gal_mutarotase_sf_dom"/>
</dbReference>